<feature type="domain" description="FAD-dependent oxidoreductase 2 FAD-binding" evidence="5">
    <location>
        <begin position="12"/>
        <end position="451"/>
    </location>
</feature>
<dbReference type="GeneID" id="86824922"/>
<proteinExistence type="predicted"/>
<dbReference type="InterPro" id="IPR003953">
    <property type="entry name" value="FAD-dep_OxRdtase_2_FAD-bd"/>
</dbReference>
<evidence type="ECO:0000313" key="7">
    <source>
        <dbReference type="Proteomes" id="UP000629287"/>
    </source>
</evidence>
<evidence type="ECO:0000259" key="5">
    <source>
        <dbReference type="Pfam" id="PF00890"/>
    </source>
</evidence>
<dbReference type="Gene3D" id="3.90.700.10">
    <property type="entry name" value="Succinate dehydrogenase/fumarate reductase flavoprotein, catalytic domain"/>
    <property type="match status" value="1"/>
</dbReference>
<evidence type="ECO:0000256" key="2">
    <source>
        <dbReference type="ARBA" id="ARBA00022630"/>
    </source>
</evidence>
<dbReference type="AlphaFoldDB" id="A0A8I0P2B1"/>
<dbReference type="EMBL" id="JADBGF010000001">
    <property type="protein sequence ID" value="MBE1594108.1"/>
    <property type="molecule type" value="Genomic_DNA"/>
</dbReference>
<dbReference type="Gene3D" id="3.50.50.60">
    <property type="entry name" value="FAD/NAD(P)-binding domain"/>
    <property type="match status" value="1"/>
</dbReference>
<organism evidence="6 7">
    <name type="scientific">Streptomyces stelliscabiei</name>
    <dbReference type="NCBI Taxonomy" id="146820"/>
    <lineage>
        <taxon>Bacteria</taxon>
        <taxon>Bacillati</taxon>
        <taxon>Actinomycetota</taxon>
        <taxon>Actinomycetes</taxon>
        <taxon>Kitasatosporales</taxon>
        <taxon>Streptomycetaceae</taxon>
        <taxon>Streptomyces</taxon>
    </lineage>
</organism>
<keyword evidence="2" id="KW-0285">Flavoprotein</keyword>
<comment type="caution">
    <text evidence="6">The sequence shown here is derived from an EMBL/GenBank/DDBJ whole genome shotgun (WGS) entry which is preliminary data.</text>
</comment>
<dbReference type="GO" id="GO:0008202">
    <property type="term" value="P:steroid metabolic process"/>
    <property type="evidence" value="ECO:0007669"/>
    <property type="project" value="UniProtKB-ARBA"/>
</dbReference>
<dbReference type="SUPFAM" id="SSF56425">
    <property type="entry name" value="Succinate dehydrogenase/fumarate reductase flavoprotein, catalytic domain"/>
    <property type="match status" value="1"/>
</dbReference>
<dbReference type="OrthoDB" id="9813348at2"/>
<accession>A0A8I0P2B1</accession>
<dbReference type="Proteomes" id="UP000629287">
    <property type="component" value="Unassembled WGS sequence"/>
</dbReference>
<gene>
    <name evidence="6" type="ORF">H4687_000237</name>
</gene>
<dbReference type="RefSeq" id="WP_046915457.1">
    <property type="nucleotide sequence ID" value="NZ_JADBGF010000001.1"/>
</dbReference>
<name>A0A8I0P2B1_9ACTN</name>
<dbReference type="InterPro" id="IPR036188">
    <property type="entry name" value="FAD/NAD-bd_sf"/>
</dbReference>
<evidence type="ECO:0000256" key="4">
    <source>
        <dbReference type="ARBA" id="ARBA00023002"/>
    </source>
</evidence>
<keyword evidence="7" id="KW-1185">Reference proteome</keyword>
<evidence type="ECO:0000256" key="3">
    <source>
        <dbReference type="ARBA" id="ARBA00022827"/>
    </source>
</evidence>
<reference evidence="6 7" key="1">
    <citation type="submission" date="2020-10" db="EMBL/GenBank/DDBJ databases">
        <title>Sequencing the genomes of 1000 actinobacteria strains.</title>
        <authorList>
            <person name="Klenk H.-P."/>
        </authorList>
    </citation>
    <scope>NUCLEOTIDE SEQUENCE [LARGE SCALE GENOMIC DNA]</scope>
    <source>
        <strain evidence="6 7">DSM 41803</strain>
    </source>
</reference>
<dbReference type="GO" id="GO:0033765">
    <property type="term" value="F:steroid dehydrogenase activity, acting on the CH-CH group of donors"/>
    <property type="evidence" value="ECO:0007669"/>
    <property type="project" value="UniProtKB-ARBA"/>
</dbReference>
<dbReference type="InterPro" id="IPR050315">
    <property type="entry name" value="FAD-oxidoreductase_2"/>
</dbReference>
<protein>
    <submittedName>
        <fullName evidence="6">Tricarballylate dehydrogenase</fullName>
    </submittedName>
</protein>
<dbReference type="PANTHER" id="PTHR43400:SF10">
    <property type="entry name" value="3-OXOSTEROID 1-DEHYDROGENASE"/>
    <property type="match status" value="1"/>
</dbReference>
<evidence type="ECO:0000256" key="1">
    <source>
        <dbReference type="ARBA" id="ARBA00001974"/>
    </source>
</evidence>
<keyword evidence="4" id="KW-0560">Oxidoreductase</keyword>
<dbReference type="InterPro" id="IPR027477">
    <property type="entry name" value="Succ_DH/fumarate_Rdtase_cat_sf"/>
</dbReference>
<dbReference type="Pfam" id="PF00890">
    <property type="entry name" value="FAD_binding_2"/>
    <property type="match status" value="1"/>
</dbReference>
<dbReference type="PANTHER" id="PTHR43400">
    <property type="entry name" value="FUMARATE REDUCTASE"/>
    <property type="match status" value="1"/>
</dbReference>
<sequence>MGIIDELKGPWDLVVVGHGFAGLSAARAALEDAAAEGRSLRVAVLERAAAADRGGSTAWTHAYLRLTGDGELDPSWQRNVRENAGARANEDYIEAFGSNVPTTLRWLREAGVRTPSSPSPFSPSGHSWNIEGGGRAVIEAYVPRITAAGGSFFYETTARELVVAEDGSIAGLVVTALNGAIVTMESRAVVLACGGFEGNPEMLTRYLPNAHQLTTVSPGTDNNRGDGIRMAVGAGADTAGQFDGAHIEPCDPRVTGPEPLVGAWYYGILVDGDGRRFMDEACQGYDLQFDRVANEIFRKQIGTAYAIIDVGAQRTVPWATAMNDGAAEPVVAETIAELATQLGIDAAALTQTVEEFNAAVQGNIINPFTPLDGIGTRGLSPAKSNFAAPLTEGPYSAWPIAPRICFTYGGLRVDGSSRVLTPAGKPVPGLYAAGEIAGIFYNEYPAGSSGLRSMTFGRLAGKAVVSDAAVALTV</sequence>
<dbReference type="SUPFAM" id="SSF51905">
    <property type="entry name" value="FAD/NAD(P)-binding domain"/>
    <property type="match status" value="1"/>
</dbReference>
<comment type="cofactor">
    <cofactor evidence="1">
        <name>FAD</name>
        <dbReference type="ChEBI" id="CHEBI:57692"/>
    </cofactor>
</comment>
<evidence type="ECO:0000313" key="6">
    <source>
        <dbReference type="EMBL" id="MBE1594108.1"/>
    </source>
</evidence>
<keyword evidence="3" id="KW-0274">FAD</keyword>